<accession>A0A6J5M5F4</accession>
<dbReference type="EMBL" id="LR796380">
    <property type="protein sequence ID" value="CAB4140733.1"/>
    <property type="molecule type" value="Genomic_DNA"/>
</dbReference>
<name>A0A6J5M5F4_9CAUD</name>
<sequence length="91" mass="9953">MAEYTIELTATEDLAMQYAALDVDDWIQNAVHERARIAIDEIVKIAVEKFLEAGQTIPGSKEAIVAAAFENDWVKTAAQRITPAPAILPVT</sequence>
<gene>
    <name evidence="1" type="ORF">UFOVP395_68</name>
</gene>
<proteinExistence type="predicted"/>
<organism evidence="1">
    <name type="scientific">uncultured Caudovirales phage</name>
    <dbReference type="NCBI Taxonomy" id="2100421"/>
    <lineage>
        <taxon>Viruses</taxon>
        <taxon>Duplodnaviria</taxon>
        <taxon>Heunggongvirae</taxon>
        <taxon>Uroviricota</taxon>
        <taxon>Caudoviricetes</taxon>
        <taxon>Peduoviridae</taxon>
        <taxon>Maltschvirus</taxon>
        <taxon>Maltschvirus maltsch</taxon>
    </lineage>
</organism>
<evidence type="ECO:0000313" key="1">
    <source>
        <dbReference type="EMBL" id="CAB4140733.1"/>
    </source>
</evidence>
<reference evidence="1" key="1">
    <citation type="submission" date="2020-04" db="EMBL/GenBank/DDBJ databases">
        <authorList>
            <person name="Chiriac C."/>
            <person name="Salcher M."/>
            <person name="Ghai R."/>
            <person name="Kavagutti S V."/>
        </authorList>
    </citation>
    <scope>NUCLEOTIDE SEQUENCE</scope>
</reference>
<protein>
    <submittedName>
        <fullName evidence="1">Uncharacterized protein</fullName>
    </submittedName>
</protein>